<dbReference type="InterPro" id="IPR011993">
    <property type="entry name" value="PH-like_dom_sf"/>
</dbReference>
<feature type="compositionally biased region" description="Polar residues" evidence="2">
    <location>
        <begin position="965"/>
        <end position="980"/>
    </location>
</feature>
<keyword evidence="5" id="KW-1185">Reference proteome</keyword>
<dbReference type="InterPro" id="IPR046869">
    <property type="entry name" value="SLM1/RGC1-like_PH"/>
</dbReference>
<feature type="compositionally biased region" description="Polar residues" evidence="2">
    <location>
        <begin position="109"/>
        <end position="131"/>
    </location>
</feature>
<feature type="compositionally biased region" description="Polar residues" evidence="2">
    <location>
        <begin position="150"/>
        <end position="174"/>
    </location>
</feature>
<dbReference type="HOGENOM" id="CLU_006465_0_0_1"/>
<dbReference type="Gene3D" id="2.30.29.30">
    <property type="entry name" value="Pleckstrin-homology domain (PH domain)/Phosphotyrosine-binding domain (PTB)"/>
    <property type="match status" value="1"/>
</dbReference>
<protein>
    <recommendedName>
        <fullName evidence="3">PH domain-containing protein</fullName>
    </recommendedName>
</protein>
<dbReference type="KEGG" id="sapo:SAPIO_CDS4512"/>
<sequence>MVTKSPAVSPVSTNREPLQDTTSPTYRSATPPKNMASSSAPRSSGYFPPYSLNQHQNDEPNDAEPQRGIGNDADDIDTEIHARYGSSYTDYHRHYYTHSAAQPAAQEPVDSTQQEQLHPGQSSSLGRSQSARIAPRPNTPSREHGETDQRGSSGPEQNINNNTGKMRRSNSFVSNVPDDIQLARGNTLRKKASMRRSGSLRRSSSRRSMKAGSVRSLALQPDADPDQMHSALYCPVPTSASPTEALAERFQAWRKLLKELIAYFKEIQTHYEQRAKSTTRLANASSNFSQHPSFLSSDGLADAMQIIRKYNRTAIQDANRAQEIEHDVILALTGLRSDLQQKIKEIKNLSGDFKNSVEKEMDGTRKAVKALQDVLGRAELDTSLATGRQDPYLLRLAVDRQVERQIDEENYLHQAYLNLETSGRELESIVVGEIQKAYNAYASILRREADAADAAIEELRLGPVDMPKDHEWERFMDKNDEFVDPSIPMRSPENIHYPGRDHVACQEIRAGLLERKSKYLRSYTAGWYVLSPTHLHEFKSADKAQAPLMSLYLPEQKLGSHSKEGASSQKFILKGRQTGGVHRGHTWVFRAESYDTMMAWYEDIKALTETPPHERTELMRSSSRSISRTSRRSMSSDAGVVDEEDEEPFAAGSQMGMNTAVNRQVAQERRPQAGGRFPSDLQVNAERGLQATVSQSTSSSGGGAGGRDGANSIIANGGIPTGGVVAAGALAGSGTDEPVYRQNGNGSYQYGATAQTPMEQAQSHAAKVNREAAQDGVNPYTGQPIDQLQTTSYGNLTMNPALGGFQHQGTSTPSQTGSLNYVGQTPSHLDVSTATTTEQVLVHSPQIHAARTQSPASQQITSAQTRASQVSPLDSQGPETAVNEDLTMRHNLSNGAAPAADGSVASMAFLSVSVSAGNHGEEGKKVSEGRVEEITEASDDGAAERPSEAERSTTQGSYHVPGQFPRSNSNVNVTRNGVAT</sequence>
<dbReference type="RefSeq" id="XP_016643384.1">
    <property type="nucleotide sequence ID" value="XM_016787039.1"/>
</dbReference>
<evidence type="ECO:0000259" key="3">
    <source>
        <dbReference type="PROSITE" id="PS50003"/>
    </source>
</evidence>
<dbReference type="Pfam" id="PF20400">
    <property type="entry name" value="BAR_4"/>
    <property type="match status" value="1"/>
</dbReference>
<feature type="region of interest" description="Disordered" evidence="2">
    <location>
        <begin position="1"/>
        <end position="81"/>
    </location>
</feature>
<feature type="domain" description="PH" evidence="3">
    <location>
        <begin position="506"/>
        <end position="609"/>
    </location>
</feature>
<feature type="compositionally biased region" description="Polar residues" evidence="2">
    <location>
        <begin position="10"/>
        <end position="28"/>
    </location>
</feature>
<dbReference type="GeneID" id="27723584"/>
<feature type="compositionally biased region" description="Low complexity" evidence="2">
    <location>
        <begin position="620"/>
        <end position="636"/>
    </location>
</feature>
<dbReference type="InterPro" id="IPR046868">
    <property type="entry name" value="BAR_4"/>
</dbReference>
<gene>
    <name evidence="4" type="ORF">SAPIO_CDS4512</name>
</gene>
<dbReference type="Gene3D" id="1.20.1270.60">
    <property type="entry name" value="Arfaptin homology (AH) domain/BAR domain"/>
    <property type="match status" value="1"/>
</dbReference>
<reference evidence="4 5" key="1">
    <citation type="journal article" date="2014" name="Genome Announc.">
        <title>Draft genome sequence of the pathogenic fungus Scedosporium apiospermum.</title>
        <authorList>
            <person name="Vandeputte P."/>
            <person name="Ghamrawi S."/>
            <person name="Rechenmann M."/>
            <person name="Iltis A."/>
            <person name="Giraud S."/>
            <person name="Fleury M."/>
            <person name="Thornton C."/>
            <person name="Delhaes L."/>
            <person name="Meyer W."/>
            <person name="Papon N."/>
            <person name="Bouchara J.P."/>
        </authorList>
    </citation>
    <scope>NUCLEOTIDE SEQUENCE [LARGE SCALE GENOMIC DNA]</scope>
    <source>
        <strain evidence="4 5">IHEM 14462</strain>
    </source>
</reference>
<feature type="compositionally biased region" description="Basic and acidic residues" evidence="2">
    <location>
        <begin position="942"/>
        <end position="951"/>
    </location>
</feature>
<comment type="caution">
    <text evidence="4">The sequence shown here is derived from an EMBL/GenBank/DDBJ whole genome shotgun (WGS) entry which is preliminary data.</text>
</comment>
<name>A0A084G8C3_PSEDA</name>
<dbReference type="InterPro" id="IPR027267">
    <property type="entry name" value="AH/BAR_dom_sf"/>
</dbReference>
<evidence type="ECO:0000313" key="4">
    <source>
        <dbReference type="EMBL" id="KEZ43585.1"/>
    </source>
</evidence>
<feature type="compositionally biased region" description="Basic and acidic residues" evidence="2">
    <location>
        <begin position="919"/>
        <end position="933"/>
    </location>
</feature>
<organism evidence="4 5">
    <name type="scientific">Pseudallescheria apiosperma</name>
    <name type="common">Scedosporium apiospermum</name>
    <dbReference type="NCBI Taxonomy" id="563466"/>
    <lineage>
        <taxon>Eukaryota</taxon>
        <taxon>Fungi</taxon>
        <taxon>Dikarya</taxon>
        <taxon>Ascomycota</taxon>
        <taxon>Pezizomycotina</taxon>
        <taxon>Sordariomycetes</taxon>
        <taxon>Hypocreomycetidae</taxon>
        <taxon>Microascales</taxon>
        <taxon>Microascaceae</taxon>
        <taxon>Scedosporium</taxon>
    </lineage>
</organism>
<dbReference type="InterPro" id="IPR001849">
    <property type="entry name" value="PH_domain"/>
</dbReference>
<feature type="region of interest" description="Disordered" evidence="2">
    <location>
        <begin position="690"/>
        <end position="709"/>
    </location>
</feature>
<dbReference type="EMBL" id="JOWA01000092">
    <property type="protein sequence ID" value="KEZ43585.1"/>
    <property type="molecule type" value="Genomic_DNA"/>
</dbReference>
<evidence type="ECO:0000256" key="1">
    <source>
        <dbReference type="ARBA" id="ARBA00022553"/>
    </source>
</evidence>
<dbReference type="PANTHER" id="PTHR31941">
    <property type="entry name" value="CYTOSKELETAL SIGNALING PROTEIN SLM1"/>
    <property type="match status" value="1"/>
</dbReference>
<feature type="region of interest" description="Disordered" evidence="2">
    <location>
        <begin position="611"/>
        <end position="657"/>
    </location>
</feature>
<dbReference type="CDD" id="cd13311">
    <property type="entry name" value="PH_Slm1"/>
    <property type="match status" value="1"/>
</dbReference>
<dbReference type="InterPro" id="IPR043453">
    <property type="entry name" value="Slm1_PH"/>
</dbReference>
<feature type="region of interest" description="Disordered" evidence="2">
    <location>
        <begin position="95"/>
        <end position="225"/>
    </location>
</feature>
<accession>A0A084G8C3</accession>
<evidence type="ECO:0000313" key="5">
    <source>
        <dbReference type="Proteomes" id="UP000028545"/>
    </source>
</evidence>
<keyword evidence="1" id="KW-0597">Phosphoprotein</keyword>
<dbReference type="SUPFAM" id="SSF50729">
    <property type="entry name" value="PH domain-like"/>
    <property type="match status" value="1"/>
</dbReference>
<feature type="region of interest" description="Disordered" evidence="2">
    <location>
        <begin position="917"/>
        <end position="980"/>
    </location>
</feature>
<dbReference type="OMA" id="TPPHERT"/>
<feature type="compositionally biased region" description="Polar residues" evidence="2">
    <location>
        <begin position="851"/>
        <end position="878"/>
    </location>
</feature>
<proteinExistence type="predicted"/>
<dbReference type="PANTHER" id="PTHR31941:SF16">
    <property type="entry name" value="PHOSPHATIDYLINOSITOL 4,5-BISPHOSPHATE-BINDING PROTEIN SLM1-RELATED"/>
    <property type="match status" value="1"/>
</dbReference>
<dbReference type="OrthoDB" id="5598057at2759"/>
<dbReference type="SMART" id="SM00233">
    <property type="entry name" value="PH"/>
    <property type="match status" value="1"/>
</dbReference>
<dbReference type="SUPFAM" id="SSF103657">
    <property type="entry name" value="BAR/IMD domain-like"/>
    <property type="match status" value="1"/>
</dbReference>
<dbReference type="Proteomes" id="UP000028545">
    <property type="component" value="Unassembled WGS sequence"/>
</dbReference>
<dbReference type="Pfam" id="PF20399">
    <property type="entry name" value="PH_20"/>
    <property type="match status" value="1"/>
</dbReference>
<dbReference type="PROSITE" id="PS50003">
    <property type="entry name" value="PH_DOMAIN"/>
    <property type="match status" value="1"/>
</dbReference>
<dbReference type="AlphaFoldDB" id="A0A084G8C3"/>
<feature type="region of interest" description="Disordered" evidence="2">
    <location>
        <begin position="848"/>
        <end position="880"/>
    </location>
</feature>
<dbReference type="VEuPathDB" id="FungiDB:SAPIO_CDS4512"/>
<evidence type="ECO:0000256" key="2">
    <source>
        <dbReference type="SAM" id="MobiDB-lite"/>
    </source>
</evidence>